<gene>
    <name evidence="2" type="ORF">BXP70_28390</name>
</gene>
<name>A0A243W570_9BACT</name>
<evidence type="ECO:0000259" key="1">
    <source>
        <dbReference type="Pfam" id="PF13614"/>
    </source>
</evidence>
<dbReference type="InterPro" id="IPR027417">
    <property type="entry name" value="P-loop_NTPase"/>
</dbReference>
<dbReference type="PANTHER" id="PTHR13696:SF99">
    <property type="entry name" value="COBYRINIC ACID AC-DIAMIDE SYNTHASE"/>
    <property type="match status" value="1"/>
</dbReference>
<dbReference type="InterPro" id="IPR050678">
    <property type="entry name" value="DNA_Partitioning_ATPase"/>
</dbReference>
<reference evidence="2 3" key="1">
    <citation type="submission" date="2017-01" db="EMBL/GenBank/DDBJ databases">
        <title>A new Hymenobacter.</title>
        <authorList>
            <person name="Liang Y."/>
            <person name="Feng F."/>
        </authorList>
    </citation>
    <scope>NUCLEOTIDE SEQUENCE [LARGE SCALE GENOMIC DNA]</scope>
    <source>
        <strain evidence="2">MIMBbqt21</strain>
    </source>
</reference>
<feature type="domain" description="AAA" evidence="1">
    <location>
        <begin position="1"/>
        <end position="174"/>
    </location>
</feature>
<dbReference type="PANTHER" id="PTHR13696">
    <property type="entry name" value="P-LOOP CONTAINING NUCLEOSIDE TRIPHOSPHATE HYDROLASE"/>
    <property type="match status" value="1"/>
</dbReference>
<dbReference type="SUPFAM" id="SSF52540">
    <property type="entry name" value="P-loop containing nucleoside triphosphate hydrolases"/>
    <property type="match status" value="1"/>
</dbReference>
<dbReference type="FunFam" id="3.40.50.300:FF:000285">
    <property type="entry name" value="Sporulation initiation inhibitor Soj"/>
    <property type="match status" value="1"/>
</dbReference>
<dbReference type="OrthoDB" id="9815116at2"/>
<dbReference type="Proteomes" id="UP000194873">
    <property type="component" value="Unassembled WGS sequence"/>
</dbReference>
<dbReference type="CDD" id="cd02042">
    <property type="entry name" value="ParAB_family"/>
    <property type="match status" value="1"/>
</dbReference>
<evidence type="ECO:0000313" key="3">
    <source>
        <dbReference type="Proteomes" id="UP000194873"/>
    </source>
</evidence>
<dbReference type="Pfam" id="PF13614">
    <property type="entry name" value="AAA_31"/>
    <property type="match status" value="1"/>
</dbReference>
<comment type="caution">
    <text evidence="2">The sequence shown here is derived from an EMBL/GenBank/DDBJ whole genome shotgun (WGS) entry which is preliminary data.</text>
</comment>
<dbReference type="PIRSF" id="PIRSF009320">
    <property type="entry name" value="Nuc_binding_HP_1000"/>
    <property type="match status" value="1"/>
</dbReference>
<accession>A0A243W570</accession>
<sequence length="255" mass="28340">MKIISFTNHKGGVGKTTSTLNVGYALTGRGHKVLLIDGDAQCNLTMCFDEQSASGHYIGSLLEGRSSFDTTIVPVAPNLELLPASPQLGYVEKVLGAQQGYEFLLQEALEPIAERYDYCLIDTPPSLSAMTYMVLVASDAIFIPAQPEYFSFEGLQTILEACARVRKRNNPGLRVGGIFFTKYSKTYRRKLHHDIVEATTERFATEQLVMHTSIRDNVSLAEAQIQRQNLYEYAPTSNGAQDYQVLTDEILTRIS</sequence>
<keyword evidence="3" id="KW-1185">Reference proteome</keyword>
<dbReference type="RefSeq" id="WP_143436769.1">
    <property type="nucleotide sequence ID" value="NZ_MTSE01000060.1"/>
</dbReference>
<protein>
    <recommendedName>
        <fullName evidence="1">AAA domain-containing protein</fullName>
    </recommendedName>
</protein>
<proteinExistence type="predicted"/>
<dbReference type="EMBL" id="MTSE01000060">
    <property type="protein sequence ID" value="OUJ67868.1"/>
    <property type="molecule type" value="Genomic_DNA"/>
</dbReference>
<evidence type="ECO:0000313" key="2">
    <source>
        <dbReference type="EMBL" id="OUJ67868.1"/>
    </source>
</evidence>
<dbReference type="Gene3D" id="3.40.50.300">
    <property type="entry name" value="P-loop containing nucleotide triphosphate hydrolases"/>
    <property type="match status" value="1"/>
</dbReference>
<dbReference type="InterPro" id="IPR025669">
    <property type="entry name" value="AAA_dom"/>
</dbReference>
<dbReference type="AlphaFoldDB" id="A0A243W570"/>
<organism evidence="2 3">
    <name type="scientific">Hymenobacter crusticola</name>
    <dbReference type="NCBI Taxonomy" id="1770526"/>
    <lineage>
        <taxon>Bacteria</taxon>
        <taxon>Pseudomonadati</taxon>
        <taxon>Bacteroidota</taxon>
        <taxon>Cytophagia</taxon>
        <taxon>Cytophagales</taxon>
        <taxon>Hymenobacteraceae</taxon>
        <taxon>Hymenobacter</taxon>
    </lineage>
</organism>